<organism evidence="1 2">
    <name type="scientific">Adineta steineri</name>
    <dbReference type="NCBI Taxonomy" id="433720"/>
    <lineage>
        <taxon>Eukaryota</taxon>
        <taxon>Metazoa</taxon>
        <taxon>Spiralia</taxon>
        <taxon>Gnathifera</taxon>
        <taxon>Rotifera</taxon>
        <taxon>Eurotatoria</taxon>
        <taxon>Bdelloidea</taxon>
        <taxon>Adinetida</taxon>
        <taxon>Adinetidae</taxon>
        <taxon>Adineta</taxon>
    </lineage>
</organism>
<name>A0A813MX30_9BILA</name>
<evidence type="ECO:0000313" key="1">
    <source>
        <dbReference type="EMBL" id="CAF0729330.1"/>
    </source>
</evidence>
<accession>A0A813MX30</accession>
<dbReference type="OrthoDB" id="9992920at2759"/>
<proteinExistence type="predicted"/>
<keyword evidence="2" id="KW-1185">Reference proteome</keyword>
<sequence length="419" mass="49030">MADNNTIKECENENDLCKRQVRAICLHCSKNLCRIHLIEHTQMIEENVRSELNTLADKFNELSSRFNDLSISSELLEQPFSQLEQWRLDAHNKIDEIIEKKRQEINDKIDEYKKLFTISNLEQLEKINVSKKLIAELIQDTDASHQQISDLQTSIDNAENYLNSFTTHKIYTINHPLVWLVDIYTDYFPSQFVTLTTKLREFKITYIRLDGTIRHHYVNVNVHIFGTMNNLIRVFIQRYPLFEALIRSESGSAMLTDHQPKYDFILSVEVYDHRIRTRYSNDHSLSLISCNQSIVFYETSFSLNDRDHPNILMACAFRRLPNKNSFGWPIYLNVPRTGSRGQDVQDALDNLLGNFFPLNPNTDQLLYDAYLGTTINYYTKETKLDTILQDELDFSKTGVTLFVDIANEIVEQYELNTLI</sequence>
<protein>
    <submittedName>
        <fullName evidence="1">Uncharacterized protein</fullName>
    </submittedName>
</protein>
<comment type="caution">
    <text evidence="1">The sequence shown here is derived from an EMBL/GenBank/DDBJ whole genome shotgun (WGS) entry which is preliminary data.</text>
</comment>
<dbReference type="Proteomes" id="UP000663832">
    <property type="component" value="Unassembled WGS sequence"/>
</dbReference>
<evidence type="ECO:0000313" key="2">
    <source>
        <dbReference type="Proteomes" id="UP000663832"/>
    </source>
</evidence>
<dbReference type="AlphaFoldDB" id="A0A813MX30"/>
<dbReference type="EMBL" id="CAJNOM010000001">
    <property type="protein sequence ID" value="CAF0729330.1"/>
    <property type="molecule type" value="Genomic_DNA"/>
</dbReference>
<gene>
    <name evidence="1" type="ORF">QVE165_LOCUS121</name>
</gene>
<reference evidence="1" key="1">
    <citation type="submission" date="2021-02" db="EMBL/GenBank/DDBJ databases">
        <authorList>
            <person name="Nowell W R."/>
        </authorList>
    </citation>
    <scope>NUCLEOTIDE SEQUENCE</scope>
</reference>